<keyword evidence="1" id="KW-0732">Signal</keyword>
<dbReference type="AlphaFoldDB" id="A0A7X5LL81"/>
<name>A0A7X5LL81_9ALTE</name>
<evidence type="ECO:0000259" key="2">
    <source>
        <dbReference type="Pfam" id="PF06172"/>
    </source>
</evidence>
<dbReference type="InterPro" id="IPR014710">
    <property type="entry name" value="RmlC-like_jellyroll"/>
</dbReference>
<gene>
    <name evidence="3" type="ORF">GTH32_09225</name>
</gene>
<accession>A0A7X5LL81</accession>
<protein>
    <submittedName>
        <fullName evidence="3">Cupin domain-containing protein</fullName>
    </submittedName>
</protein>
<feature type="domain" description="DUF985" evidence="2">
    <location>
        <begin position="50"/>
        <end position="188"/>
    </location>
</feature>
<feature type="signal peptide" evidence="1">
    <location>
        <begin position="1"/>
        <end position="24"/>
    </location>
</feature>
<dbReference type="CDD" id="cd06121">
    <property type="entry name" value="cupin_YML079wp"/>
    <property type="match status" value="1"/>
</dbReference>
<dbReference type="InterPro" id="IPR011051">
    <property type="entry name" value="RmlC_Cupin_sf"/>
</dbReference>
<evidence type="ECO:0000313" key="4">
    <source>
        <dbReference type="Proteomes" id="UP000470213"/>
    </source>
</evidence>
<comment type="caution">
    <text evidence="3">The sequence shown here is derived from an EMBL/GenBank/DDBJ whole genome shotgun (WGS) entry which is preliminary data.</text>
</comment>
<evidence type="ECO:0000256" key="1">
    <source>
        <dbReference type="SAM" id="SignalP"/>
    </source>
</evidence>
<feature type="chain" id="PRO_5031290280" evidence="1">
    <location>
        <begin position="25"/>
        <end position="211"/>
    </location>
</feature>
<organism evidence="3 4">
    <name type="scientific">Alteromonas profundi</name>
    <dbReference type="NCBI Taxonomy" id="2696062"/>
    <lineage>
        <taxon>Bacteria</taxon>
        <taxon>Pseudomonadati</taxon>
        <taxon>Pseudomonadota</taxon>
        <taxon>Gammaproteobacteria</taxon>
        <taxon>Alteromonadales</taxon>
        <taxon>Alteromonadaceae</taxon>
        <taxon>Alteromonas/Salinimonas group</taxon>
        <taxon>Alteromonas</taxon>
    </lineage>
</organism>
<proteinExistence type="predicted"/>
<dbReference type="EMBL" id="JAAAWN010000010">
    <property type="protein sequence ID" value="NDV91359.1"/>
    <property type="molecule type" value="Genomic_DNA"/>
</dbReference>
<sequence>MFSLPRFVAVVLCVALGLTLLSCQSPQPYFKTQGGYTLKGETRSDRLTAEQIITSLDLTGHVEGGYFRQTFKADHRPTIPTQHGDRVTMTSIYYLLTAKSPIGHFHMNRSDIMHYFHLGDPITYYLINQDGSVETHILGPDPTKGHKMQMIVKGGTWKASKIPTTGAYGYGLIGEAVAPGFEYTDMQLGKQSQLLQQYPQHSALIKQLTRP</sequence>
<dbReference type="Pfam" id="PF06172">
    <property type="entry name" value="Cupin_5"/>
    <property type="match status" value="1"/>
</dbReference>
<dbReference type="InterPro" id="IPR039935">
    <property type="entry name" value="YML079W-like"/>
</dbReference>
<evidence type="ECO:0000313" key="3">
    <source>
        <dbReference type="EMBL" id="NDV91359.1"/>
    </source>
</evidence>
<reference evidence="3 4" key="1">
    <citation type="submission" date="2020-01" db="EMBL/GenBank/DDBJ databases">
        <authorList>
            <person name="Chen J."/>
            <person name="Zhu S."/>
            <person name="Yang J."/>
        </authorList>
    </citation>
    <scope>NUCLEOTIDE SEQUENCE [LARGE SCALE GENOMIC DNA]</scope>
    <source>
        <strain evidence="3 4">345S023</strain>
    </source>
</reference>
<dbReference type="PANTHER" id="PTHR33387:SF3">
    <property type="entry name" value="DUF985 DOMAIN-CONTAINING PROTEIN"/>
    <property type="match status" value="1"/>
</dbReference>
<dbReference type="PROSITE" id="PS51257">
    <property type="entry name" value="PROKAR_LIPOPROTEIN"/>
    <property type="match status" value="1"/>
</dbReference>
<dbReference type="InterPro" id="IPR009327">
    <property type="entry name" value="Cupin_DUF985"/>
</dbReference>
<dbReference type="PANTHER" id="PTHR33387">
    <property type="entry name" value="RMLC-LIKE JELLY ROLL FOLD PROTEIN"/>
    <property type="match status" value="1"/>
</dbReference>
<dbReference type="Gene3D" id="2.60.120.10">
    <property type="entry name" value="Jelly Rolls"/>
    <property type="match status" value="1"/>
</dbReference>
<dbReference type="SUPFAM" id="SSF51182">
    <property type="entry name" value="RmlC-like cupins"/>
    <property type="match status" value="1"/>
</dbReference>
<keyword evidence="4" id="KW-1185">Reference proteome</keyword>
<dbReference type="Proteomes" id="UP000470213">
    <property type="component" value="Unassembled WGS sequence"/>
</dbReference>